<name>J4C3W4_THEOR</name>
<dbReference type="GO" id="GO:0016020">
    <property type="term" value="C:membrane"/>
    <property type="evidence" value="ECO:0007669"/>
    <property type="project" value="UniProtKB-SubCell"/>
</dbReference>
<accession>J4C3W4</accession>
<feature type="compositionally biased region" description="Polar residues" evidence="6">
    <location>
        <begin position="384"/>
        <end position="394"/>
    </location>
</feature>
<dbReference type="InterPro" id="IPR007941">
    <property type="entry name" value="DUF726"/>
</dbReference>
<comment type="similarity">
    <text evidence="2">Belongs to the TMCO4 family.</text>
</comment>
<keyword evidence="8" id="KW-1185">Reference proteome</keyword>
<dbReference type="InterPro" id="IPR029058">
    <property type="entry name" value="AB_hydrolase_fold"/>
</dbReference>
<dbReference type="eggNOG" id="KOG2385">
    <property type="taxonomic scope" value="Eukaryota"/>
</dbReference>
<sequence length="1258" mass="141376">MYTRLQRQNSFGPRESKSTLVISRIMELKILEGESSIPNASPIVLDSINNSLQLLIDSCDSTGPVICELPKFVKNVTISQCDLSEKELINKRYFEYFEGYSLANNVQYIPVEIECLSTMSTELSKSILALFVSIVFEYISEDKNLRETELIKWGSTFLKRIGNFLGLNELDITSIIKPVSENLELKQLGMNFDDLRLEKQIHIDYIKEQLAPMQEKINEFFKQTLGTFSDGENENEADDIEGIKGSDKTSPYSEKTKGSFDKTAGYREGSDQYHGHEAGEYDRQNETSEYKQYGEKDFDLLLDDEDDEGEVDDDEEYFKRNFIETYNKEGKYKYDSGKYKGSVSSMIKPKDQFQKLGEQFDELTEPGTKYANRFDEFTEPSYKAESSTNQQSGSPKYADTLEELTEPSYKGIEHVTDKNFSEGVEADPGELFDVFGGSASKKDEDGAKVTEDNEESGLYRPSEYNEDYDYQDYSREYSKEDYQQEYKLDGSSETVPRAEVEYDDPVSSFFSIENDASVGLAASDAAVGAGEHGYNEGHEASVPAVQIEYNDEYREPEEHCESTNDKPKVDLTNMLSNFLSNDSSLDIFNAEEHVTSPVLTDLENVDTSGINRLVSVSDTGTEHTNMGYEDETREVEEEELLRKMEKSMVHRTSMPLNDDYDNLLYDMSNLNLPPKKNKSLLSKIGSNISKKINRVFSINSERTSRTTPSQSINTGSSAYPHQDYLNDLTLIEKSPDIVAVLVRNLVLKYIINGYNDSRGQAIFGLFSNLLGVTCGSLLSIENNMVSDLVGIMDMNAAKTTTKKMTKRLKILSATVGGTALLALTAGVASPVLAVGVVFLGLSGTGVSTYLSSSEGTNILRNMFGLNVSLTQFKAKRDLMTNLQFIQLNPSGMRESAREHDSSRFLLKDSPRLDSPRDKDDQNNYIGICICVGNNIFLNEIFFFENNSVDMRSSETNRHFDSEYIDIWKQQFPVPINDLYLLKWESKLLASLHRMLLKLRALSIYDKCRELYRTYNNTVYTTQPDGAANELDEEDPLAPDVRDSSGGNKYRNEEGSSGNYYSGSAGDGSPSGCEPSPRGGPGPRWPLKDARTINWPVGLVQLCSNLDNCWLVCRNRAETCGALLANAICDKMLTGDRHISLVGYSMGARAIFYCLLALFERNRINTVKDVVLMGLPSTAGHAEWSKCSSVVAGRLVNVYNENDWVLAFLYRYTSNFRVAGLAPVLHERVENYNATSLFTSHVDYLENVSKITAHLNIQL</sequence>
<dbReference type="Pfam" id="PF05277">
    <property type="entry name" value="DUF726"/>
    <property type="match status" value="2"/>
</dbReference>
<dbReference type="OrthoDB" id="277931at2759"/>
<dbReference type="PANTHER" id="PTHR17920">
    <property type="entry name" value="TRANSMEMBRANE AND COILED-COIL DOMAIN-CONTAINING PROTEIN 4 TMCO4"/>
    <property type="match status" value="1"/>
</dbReference>
<feature type="compositionally biased region" description="Basic and acidic residues" evidence="6">
    <location>
        <begin position="254"/>
        <end position="287"/>
    </location>
</feature>
<feature type="compositionally biased region" description="Basic and acidic residues" evidence="6">
    <location>
        <begin position="440"/>
        <end position="451"/>
    </location>
</feature>
<comment type="subcellular location">
    <subcellularLocation>
        <location evidence="1">Membrane</location>
        <topology evidence="1">Multi-pass membrane protein</topology>
    </subcellularLocation>
</comment>
<proteinExistence type="inferred from homology"/>
<feature type="compositionally biased region" description="Low complexity" evidence="6">
    <location>
        <begin position="1054"/>
        <end position="1076"/>
    </location>
</feature>
<dbReference type="KEGG" id="tot:TOT_030000404"/>
<feature type="region of interest" description="Disordered" evidence="6">
    <location>
        <begin position="364"/>
        <end position="405"/>
    </location>
</feature>
<feature type="region of interest" description="Disordered" evidence="6">
    <location>
        <begin position="1022"/>
        <end position="1084"/>
    </location>
</feature>
<reference evidence="7 8" key="1">
    <citation type="journal article" date="2012" name="MBio">
        <title>Comparative genome analysis of three eukaryotic parasites with differing abilities to transform leukocytes reveals key mediators of Theileria-induced leukocyte transformation.</title>
        <authorList>
            <person name="Hayashida K."/>
            <person name="Hara Y."/>
            <person name="Abe T."/>
            <person name="Yamasaki C."/>
            <person name="Toyoda A."/>
            <person name="Kosuge T."/>
            <person name="Suzuki Y."/>
            <person name="Sato Y."/>
            <person name="Kawashima S."/>
            <person name="Katayama T."/>
            <person name="Wakaguri H."/>
            <person name="Inoue N."/>
            <person name="Homma K."/>
            <person name="Tada-Umezaki M."/>
            <person name="Yagi Y."/>
            <person name="Fujii Y."/>
            <person name="Habara T."/>
            <person name="Kanehisa M."/>
            <person name="Watanabe H."/>
            <person name="Ito K."/>
            <person name="Gojobori T."/>
            <person name="Sugawara H."/>
            <person name="Imanishi T."/>
            <person name="Weir W."/>
            <person name="Gardner M."/>
            <person name="Pain A."/>
            <person name="Shiels B."/>
            <person name="Hattori M."/>
            <person name="Nene V."/>
            <person name="Sugimoto C."/>
        </authorList>
    </citation>
    <scope>NUCLEOTIDE SEQUENCE [LARGE SCALE GENOMIC DNA]</scope>
    <source>
        <strain evidence="7 8">Shintoku</strain>
    </source>
</reference>
<dbReference type="GeneID" id="20715583"/>
<dbReference type="SUPFAM" id="SSF53474">
    <property type="entry name" value="alpha/beta-Hydrolases"/>
    <property type="match status" value="1"/>
</dbReference>
<feature type="region of interest" description="Disordered" evidence="6">
    <location>
        <begin position="427"/>
        <end position="480"/>
    </location>
</feature>
<keyword evidence="4" id="KW-1133">Transmembrane helix</keyword>
<evidence type="ECO:0000313" key="7">
    <source>
        <dbReference type="EMBL" id="BAM41141.1"/>
    </source>
</evidence>
<evidence type="ECO:0008006" key="9">
    <source>
        <dbReference type="Google" id="ProtNLM"/>
    </source>
</evidence>
<dbReference type="AlphaFoldDB" id="J4C3W4"/>
<evidence type="ECO:0000256" key="2">
    <source>
        <dbReference type="ARBA" id="ARBA00009824"/>
    </source>
</evidence>
<organism evidence="7 8">
    <name type="scientific">Theileria orientalis strain Shintoku</name>
    <dbReference type="NCBI Taxonomy" id="869250"/>
    <lineage>
        <taxon>Eukaryota</taxon>
        <taxon>Sar</taxon>
        <taxon>Alveolata</taxon>
        <taxon>Apicomplexa</taxon>
        <taxon>Aconoidasida</taxon>
        <taxon>Piroplasmida</taxon>
        <taxon>Theileriidae</taxon>
        <taxon>Theileria</taxon>
    </lineage>
</organism>
<evidence type="ECO:0000313" key="8">
    <source>
        <dbReference type="Proteomes" id="UP000003786"/>
    </source>
</evidence>
<evidence type="ECO:0000256" key="3">
    <source>
        <dbReference type="ARBA" id="ARBA00022692"/>
    </source>
</evidence>
<dbReference type="VEuPathDB" id="PiroplasmaDB:TOT_030000404"/>
<evidence type="ECO:0000256" key="5">
    <source>
        <dbReference type="ARBA" id="ARBA00023136"/>
    </source>
</evidence>
<evidence type="ECO:0000256" key="6">
    <source>
        <dbReference type="SAM" id="MobiDB-lite"/>
    </source>
</evidence>
<feature type="region of interest" description="Disordered" evidence="6">
    <location>
        <begin position="228"/>
        <end position="287"/>
    </location>
</feature>
<dbReference type="PANTHER" id="PTHR17920:SF3">
    <property type="entry name" value="TRANSMEMBRANE AND COILED-COIL DOMAIN-CONTAINING PROTEIN 4"/>
    <property type="match status" value="1"/>
</dbReference>
<evidence type="ECO:0000256" key="1">
    <source>
        <dbReference type="ARBA" id="ARBA00004141"/>
    </source>
</evidence>
<dbReference type="OMA" id="RYMEWKL"/>
<dbReference type="Proteomes" id="UP000003786">
    <property type="component" value="Chromosome 3"/>
</dbReference>
<feature type="compositionally biased region" description="Acidic residues" evidence="6">
    <location>
        <begin position="231"/>
        <end position="240"/>
    </location>
</feature>
<protein>
    <recommendedName>
        <fullName evidence="9">DUF726-domain-containing protein</fullName>
    </recommendedName>
</protein>
<keyword evidence="3" id="KW-0812">Transmembrane</keyword>
<keyword evidence="5" id="KW-0472">Membrane</keyword>
<dbReference type="EMBL" id="AP011948">
    <property type="protein sequence ID" value="BAM41141.1"/>
    <property type="molecule type" value="Genomic_DNA"/>
</dbReference>
<dbReference type="RefSeq" id="XP_009691442.1">
    <property type="nucleotide sequence ID" value="XM_009693147.1"/>
</dbReference>
<gene>
    <name evidence="7" type="ORF">TOT_030000404</name>
</gene>
<evidence type="ECO:0000256" key="4">
    <source>
        <dbReference type="ARBA" id="ARBA00022989"/>
    </source>
</evidence>